<dbReference type="EMBL" id="JH823080">
    <property type="protein sequence ID" value="EKC17335.1"/>
    <property type="molecule type" value="Genomic_DNA"/>
</dbReference>
<dbReference type="HOGENOM" id="CLU_3070720_0_0_1"/>
<feature type="region of interest" description="Disordered" evidence="1">
    <location>
        <begin position="31"/>
        <end position="53"/>
    </location>
</feature>
<protein>
    <submittedName>
        <fullName evidence="2">Uncharacterized protein</fullName>
    </submittedName>
</protein>
<accession>K1PLJ0</accession>
<dbReference type="InParanoid" id="K1PLJ0"/>
<sequence length="53" mass="6048">MPKSFMVKNSKRWIPSRESREKEVRTAIAIEEAKEQEDKTDTATHDGNSVTLA</sequence>
<name>K1PLJ0_MAGGI</name>
<organism evidence="2">
    <name type="scientific">Magallana gigas</name>
    <name type="common">Pacific oyster</name>
    <name type="synonym">Crassostrea gigas</name>
    <dbReference type="NCBI Taxonomy" id="29159"/>
    <lineage>
        <taxon>Eukaryota</taxon>
        <taxon>Metazoa</taxon>
        <taxon>Spiralia</taxon>
        <taxon>Lophotrochozoa</taxon>
        <taxon>Mollusca</taxon>
        <taxon>Bivalvia</taxon>
        <taxon>Autobranchia</taxon>
        <taxon>Pteriomorphia</taxon>
        <taxon>Ostreida</taxon>
        <taxon>Ostreoidea</taxon>
        <taxon>Ostreidae</taxon>
        <taxon>Magallana</taxon>
    </lineage>
</organism>
<evidence type="ECO:0000256" key="1">
    <source>
        <dbReference type="SAM" id="MobiDB-lite"/>
    </source>
</evidence>
<reference evidence="2" key="1">
    <citation type="journal article" date="2012" name="Nature">
        <title>The oyster genome reveals stress adaptation and complexity of shell formation.</title>
        <authorList>
            <person name="Zhang G."/>
            <person name="Fang X."/>
            <person name="Guo X."/>
            <person name="Li L."/>
            <person name="Luo R."/>
            <person name="Xu F."/>
            <person name="Yang P."/>
            <person name="Zhang L."/>
            <person name="Wang X."/>
            <person name="Qi H."/>
            <person name="Xiong Z."/>
            <person name="Que H."/>
            <person name="Xie Y."/>
            <person name="Holland P.W."/>
            <person name="Paps J."/>
            <person name="Zhu Y."/>
            <person name="Wu F."/>
            <person name="Chen Y."/>
            <person name="Wang J."/>
            <person name="Peng C."/>
            <person name="Meng J."/>
            <person name="Yang L."/>
            <person name="Liu J."/>
            <person name="Wen B."/>
            <person name="Zhang N."/>
            <person name="Huang Z."/>
            <person name="Zhu Q."/>
            <person name="Feng Y."/>
            <person name="Mount A."/>
            <person name="Hedgecock D."/>
            <person name="Xu Z."/>
            <person name="Liu Y."/>
            <person name="Domazet-Loso T."/>
            <person name="Du Y."/>
            <person name="Sun X."/>
            <person name="Zhang S."/>
            <person name="Liu B."/>
            <person name="Cheng P."/>
            <person name="Jiang X."/>
            <person name="Li J."/>
            <person name="Fan D."/>
            <person name="Wang W."/>
            <person name="Fu W."/>
            <person name="Wang T."/>
            <person name="Wang B."/>
            <person name="Zhang J."/>
            <person name="Peng Z."/>
            <person name="Li Y."/>
            <person name="Li N."/>
            <person name="Wang J."/>
            <person name="Chen M."/>
            <person name="He Y."/>
            <person name="Tan F."/>
            <person name="Song X."/>
            <person name="Zheng Q."/>
            <person name="Huang R."/>
            <person name="Yang H."/>
            <person name="Du X."/>
            <person name="Chen L."/>
            <person name="Yang M."/>
            <person name="Gaffney P.M."/>
            <person name="Wang S."/>
            <person name="Luo L."/>
            <person name="She Z."/>
            <person name="Ming Y."/>
            <person name="Huang W."/>
            <person name="Zhang S."/>
            <person name="Huang B."/>
            <person name="Zhang Y."/>
            <person name="Qu T."/>
            <person name="Ni P."/>
            <person name="Miao G."/>
            <person name="Wang J."/>
            <person name="Wang Q."/>
            <person name="Steinberg C.E."/>
            <person name="Wang H."/>
            <person name="Li N."/>
            <person name="Qian L."/>
            <person name="Zhang G."/>
            <person name="Li Y."/>
            <person name="Yang H."/>
            <person name="Liu X."/>
            <person name="Wang J."/>
            <person name="Yin Y."/>
            <person name="Wang J."/>
        </authorList>
    </citation>
    <scope>NUCLEOTIDE SEQUENCE [LARGE SCALE GENOMIC DNA]</scope>
    <source>
        <strain evidence="2">05x7-T-G4-1.051#20</strain>
    </source>
</reference>
<gene>
    <name evidence="2" type="ORF">CGI_10001092</name>
</gene>
<dbReference type="AlphaFoldDB" id="K1PLJ0"/>
<evidence type="ECO:0000313" key="2">
    <source>
        <dbReference type="EMBL" id="EKC17335.1"/>
    </source>
</evidence>
<feature type="compositionally biased region" description="Basic and acidic residues" evidence="1">
    <location>
        <begin position="31"/>
        <end position="44"/>
    </location>
</feature>
<proteinExistence type="predicted"/>